<dbReference type="Gene3D" id="1.20.1260.20">
    <property type="entry name" value="PPE superfamily"/>
    <property type="match status" value="1"/>
</dbReference>
<gene>
    <name evidence="4" type="ORF">BN1232_01459</name>
</gene>
<feature type="region of interest" description="Disordered" evidence="1">
    <location>
        <begin position="293"/>
        <end position="317"/>
    </location>
</feature>
<evidence type="ECO:0000259" key="2">
    <source>
        <dbReference type="Pfam" id="PF18625"/>
    </source>
</evidence>
<feature type="compositionally biased region" description="Basic and acidic residues" evidence="1">
    <location>
        <begin position="479"/>
        <end position="500"/>
    </location>
</feature>
<dbReference type="EMBL" id="CTEE01000001">
    <property type="protein sequence ID" value="CQD08154.1"/>
    <property type="molecule type" value="Genomic_DNA"/>
</dbReference>
<feature type="compositionally biased region" description="Gly residues" evidence="1">
    <location>
        <begin position="365"/>
        <end position="374"/>
    </location>
</feature>
<dbReference type="AlphaFoldDB" id="A0A0E4GW37"/>
<protein>
    <submittedName>
        <fullName evidence="4">Putative alanine and glycine rich protein</fullName>
    </submittedName>
</protein>
<dbReference type="RefSeq" id="WP_090600754.1">
    <property type="nucleotide sequence ID" value="NZ_CTEE01000001.1"/>
</dbReference>
<accession>A0A0E4GW37</accession>
<feature type="region of interest" description="Disordered" evidence="1">
    <location>
        <begin position="336"/>
        <end position="516"/>
    </location>
</feature>
<dbReference type="Pfam" id="PF21856">
    <property type="entry name" value="EspB_PPE"/>
    <property type="match status" value="1"/>
</dbReference>
<proteinExistence type="predicted"/>
<dbReference type="Pfam" id="PF18625">
    <property type="entry name" value="EspB_PE"/>
    <property type="match status" value="1"/>
</dbReference>
<evidence type="ECO:0000313" key="4">
    <source>
        <dbReference type="EMBL" id="CQD08154.1"/>
    </source>
</evidence>
<dbReference type="Proteomes" id="UP000199251">
    <property type="component" value="Unassembled WGS sequence"/>
</dbReference>
<dbReference type="InterPro" id="IPR054056">
    <property type="entry name" value="EspB_PPE"/>
</dbReference>
<evidence type="ECO:0000313" key="5">
    <source>
        <dbReference type="Proteomes" id="UP000199251"/>
    </source>
</evidence>
<reference evidence="4 5" key="1">
    <citation type="submission" date="2015-03" db="EMBL/GenBank/DDBJ databases">
        <authorList>
            <person name="Urmite Genomes"/>
        </authorList>
    </citation>
    <scope>NUCLEOTIDE SEQUENCE [LARGE SCALE GENOMIC DNA]</scope>
    <source>
        <strain evidence="4 5">CSUR P1491</strain>
    </source>
</reference>
<dbReference type="OrthoDB" id="4753912at2"/>
<dbReference type="InterPro" id="IPR041275">
    <property type="entry name" value="EspB_PE"/>
</dbReference>
<dbReference type="InterPro" id="IPR038332">
    <property type="entry name" value="PPE_sf"/>
</dbReference>
<feature type="compositionally biased region" description="Gly residues" evidence="1">
    <location>
        <begin position="404"/>
        <end position="428"/>
    </location>
</feature>
<feature type="compositionally biased region" description="Gly residues" evidence="1">
    <location>
        <begin position="447"/>
        <end position="478"/>
    </location>
</feature>
<feature type="domain" description="ESX-1 secretion-associated protein EspB PE" evidence="2">
    <location>
        <begin position="10"/>
        <end position="83"/>
    </location>
</feature>
<organism evidence="4 5">
    <name type="scientific">Mycobacterium lentiflavum</name>
    <dbReference type="NCBI Taxonomy" id="141349"/>
    <lineage>
        <taxon>Bacteria</taxon>
        <taxon>Bacillati</taxon>
        <taxon>Actinomycetota</taxon>
        <taxon>Actinomycetes</taxon>
        <taxon>Mycobacteriales</taxon>
        <taxon>Mycobacteriaceae</taxon>
        <taxon>Mycobacterium</taxon>
        <taxon>Mycobacterium simiae complex</taxon>
    </lineage>
</organism>
<evidence type="ECO:0000256" key="1">
    <source>
        <dbReference type="SAM" id="MobiDB-lite"/>
    </source>
</evidence>
<feature type="compositionally biased region" description="Low complexity" evidence="1">
    <location>
        <begin position="375"/>
        <end position="385"/>
    </location>
</feature>
<sequence length="516" mass="54649">MTLTVIPDKLKQRADVLEVPLRRPPADNPQPACTLDFVRNAVADLAYGADQMRDKISRAETEWKSLAESLRNAAFAYEVIDEGSAAALGNETSAPQAVMVGAANEDFGPATLGAGSVLAAPVPIPTEFREVEVTARQLEESDQGASLARFADAWEQYKSVLRDATKRFVPIEGWSSDDITGACQKVQANFNAYATWLNAMATLCQQLADQARAVVDAHKKARQDHVYAGNWRADGRIKYDHQTFVDLEKFILSPAGENFTRKYPNWWPTFYTGVSKESLEAIAPYRASLKSVAPVNPDAPPPAQNVDKPKPPKPFVPTPDQYWEWEWAAELEERKKHNLKPATKPKDVLRPPSKPDPANDPNITPGGGGSGGLSGLPSMPMMPMMPSTPQPDPAIADALKDLKGQGGPKLPHGGGVKPASFGGAGGPGTPLQSWGEDSATPKAGAAGPAGPGRGVPGVGGTPGAMGGGMGGAPAAGGDKGGKGKRIEGDKEALYTEERAWTEGVIGLRAAKDAPKQ</sequence>
<evidence type="ECO:0000259" key="3">
    <source>
        <dbReference type="Pfam" id="PF21856"/>
    </source>
</evidence>
<name>A0A0E4GW37_MYCLN</name>
<dbReference type="STRING" id="141349.BN1232_01459"/>
<feature type="domain" description="ESX-1 secretion-associated protein EspB PPE" evidence="3">
    <location>
        <begin position="128"/>
        <end position="303"/>
    </location>
</feature>